<organism evidence="5">
    <name type="scientific">marine sediment metagenome</name>
    <dbReference type="NCBI Taxonomy" id="412755"/>
    <lineage>
        <taxon>unclassified sequences</taxon>
        <taxon>metagenomes</taxon>
        <taxon>ecological metagenomes</taxon>
    </lineage>
</organism>
<dbReference type="GO" id="GO:0005304">
    <property type="term" value="F:L-valine transmembrane transporter activity"/>
    <property type="evidence" value="ECO:0007669"/>
    <property type="project" value="TreeGrafter"/>
</dbReference>
<dbReference type="EMBL" id="BARV01034635">
    <property type="protein sequence ID" value="GAI49046.1"/>
    <property type="molecule type" value="Genomic_DNA"/>
</dbReference>
<dbReference type="GO" id="GO:0005524">
    <property type="term" value="F:ATP binding"/>
    <property type="evidence" value="ECO:0007669"/>
    <property type="project" value="UniProtKB-KW"/>
</dbReference>
<dbReference type="InterPro" id="IPR051120">
    <property type="entry name" value="ABC_AA/LPS_Transport"/>
</dbReference>
<dbReference type="Gene3D" id="3.40.50.300">
    <property type="entry name" value="P-loop containing nucleotide triphosphate hydrolases"/>
    <property type="match status" value="1"/>
</dbReference>
<dbReference type="PANTHER" id="PTHR45772">
    <property type="entry name" value="CONSERVED COMPONENT OF ABC TRANSPORTER FOR NATURAL AMINO ACIDS-RELATED"/>
    <property type="match status" value="1"/>
</dbReference>
<dbReference type="InterPro" id="IPR027417">
    <property type="entry name" value="P-loop_NTPase"/>
</dbReference>
<keyword evidence="2" id="KW-0547">Nucleotide-binding</keyword>
<dbReference type="AlphaFoldDB" id="X1Q2S1"/>
<dbReference type="GO" id="GO:0016887">
    <property type="term" value="F:ATP hydrolysis activity"/>
    <property type="evidence" value="ECO:0007669"/>
    <property type="project" value="InterPro"/>
</dbReference>
<evidence type="ECO:0000256" key="1">
    <source>
        <dbReference type="ARBA" id="ARBA00022448"/>
    </source>
</evidence>
<protein>
    <recommendedName>
        <fullName evidence="4">ABC transporter domain-containing protein</fullName>
    </recommendedName>
</protein>
<evidence type="ECO:0000256" key="3">
    <source>
        <dbReference type="ARBA" id="ARBA00022840"/>
    </source>
</evidence>
<dbReference type="Pfam" id="PF00005">
    <property type="entry name" value="ABC_tran"/>
    <property type="match status" value="1"/>
</dbReference>
<dbReference type="GO" id="GO:0005886">
    <property type="term" value="C:plasma membrane"/>
    <property type="evidence" value="ECO:0007669"/>
    <property type="project" value="TreeGrafter"/>
</dbReference>
<feature type="non-terminal residue" evidence="5">
    <location>
        <position position="1"/>
    </location>
</feature>
<dbReference type="InterPro" id="IPR003439">
    <property type="entry name" value="ABC_transporter-like_ATP-bd"/>
</dbReference>
<evidence type="ECO:0000256" key="2">
    <source>
        <dbReference type="ARBA" id="ARBA00022741"/>
    </source>
</evidence>
<dbReference type="GO" id="GO:0015808">
    <property type="term" value="P:L-alanine transport"/>
    <property type="evidence" value="ECO:0007669"/>
    <property type="project" value="TreeGrafter"/>
</dbReference>
<dbReference type="GO" id="GO:0042941">
    <property type="term" value="P:D-alanine transmembrane transport"/>
    <property type="evidence" value="ECO:0007669"/>
    <property type="project" value="TreeGrafter"/>
</dbReference>
<keyword evidence="1" id="KW-0813">Transport</keyword>
<evidence type="ECO:0000259" key="4">
    <source>
        <dbReference type="PROSITE" id="PS50893"/>
    </source>
</evidence>
<dbReference type="GO" id="GO:1903805">
    <property type="term" value="P:L-valine import across plasma membrane"/>
    <property type="evidence" value="ECO:0007669"/>
    <property type="project" value="TreeGrafter"/>
</dbReference>
<dbReference type="SUPFAM" id="SSF52540">
    <property type="entry name" value="P-loop containing nucleoside triphosphate hydrolases"/>
    <property type="match status" value="1"/>
</dbReference>
<dbReference type="PANTHER" id="PTHR45772:SF7">
    <property type="entry name" value="AMINO ACID ABC TRANSPORTER ATP-BINDING PROTEIN"/>
    <property type="match status" value="1"/>
</dbReference>
<name>X1Q2S1_9ZZZZ</name>
<dbReference type="GO" id="GO:0015188">
    <property type="term" value="F:L-isoleucine transmembrane transporter activity"/>
    <property type="evidence" value="ECO:0007669"/>
    <property type="project" value="TreeGrafter"/>
</dbReference>
<dbReference type="GO" id="GO:1903806">
    <property type="term" value="P:L-isoleucine import across plasma membrane"/>
    <property type="evidence" value="ECO:0007669"/>
    <property type="project" value="TreeGrafter"/>
</dbReference>
<accession>X1Q2S1</accession>
<sequence>HDLDMIVNEGEILGLIGPNGAGKTTLFNVIVGYYQPNEGQVVFQNHGITGLKPYEVCRRGIARTFQTTKPFLDSSVLENVVIGGFAQVLSIAKAQEIALKALDALELGDRAEAQASELTVPDRKRLEMARALATGAKLLLLDEPMAGLTPSEKAHTCDLLRKVREQGEDNGYSAWDELTPH</sequence>
<keyword evidence="3" id="KW-0067">ATP-binding</keyword>
<comment type="caution">
    <text evidence="5">The sequence shown here is derived from an EMBL/GenBank/DDBJ whole genome shotgun (WGS) entry which is preliminary data.</text>
</comment>
<evidence type="ECO:0000313" key="5">
    <source>
        <dbReference type="EMBL" id="GAI49046.1"/>
    </source>
</evidence>
<dbReference type="PROSITE" id="PS50893">
    <property type="entry name" value="ABC_TRANSPORTER_2"/>
    <property type="match status" value="1"/>
</dbReference>
<proteinExistence type="predicted"/>
<dbReference type="GO" id="GO:0015192">
    <property type="term" value="F:L-phenylalanine transmembrane transporter activity"/>
    <property type="evidence" value="ECO:0007669"/>
    <property type="project" value="TreeGrafter"/>
</dbReference>
<reference evidence="5" key="1">
    <citation type="journal article" date="2014" name="Front. Microbiol.">
        <title>High frequency of phylogenetically diverse reductive dehalogenase-homologous genes in deep subseafloor sedimentary metagenomes.</title>
        <authorList>
            <person name="Kawai M."/>
            <person name="Futagami T."/>
            <person name="Toyoda A."/>
            <person name="Takaki Y."/>
            <person name="Nishi S."/>
            <person name="Hori S."/>
            <person name="Arai W."/>
            <person name="Tsubouchi T."/>
            <person name="Morono Y."/>
            <person name="Uchiyama I."/>
            <person name="Ito T."/>
            <person name="Fujiyama A."/>
            <person name="Inagaki F."/>
            <person name="Takami H."/>
        </authorList>
    </citation>
    <scope>NUCLEOTIDE SEQUENCE</scope>
    <source>
        <strain evidence="5">Expedition CK06-06</strain>
    </source>
</reference>
<feature type="domain" description="ABC transporter" evidence="4">
    <location>
        <begin position="1"/>
        <end position="180"/>
    </location>
</feature>
<gene>
    <name evidence="5" type="ORF">S06H3_54194</name>
</gene>